<dbReference type="GO" id="GO:0005769">
    <property type="term" value="C:early endosome"/>
    <property type="evidence" value="ECO:0007669"/>
    <property type="project" value="TreeGrafter"/>
</dbReference>
<dbReference type="Proteomes" id="UP001176961">
    <property type="component" value="Unassembled WGS sequence"/>
</dbReference>
<feature type="compositionally biased region" description="Basic and acidic residues" evidence="1">
    <location>
        <begin position="236"/>
        <end position="245"/>
    </location>
</feature>
<comment type="caution">
    <text evidence="2">The sequence shown here is derived from an EMBL/GenBank/DDBJ whole genome shotgun (WGS) entry which is preliminary data.</text>
</comment>
<dbReference type="EMBL" id="CATQJL010000326">
    <property type="protein sequence ID" value="CAJ0609953.1"/>
    <property type="molecule type" value="Genomic_DNA"/>
</dbReference>
<organism evidence="2 3">
    <name type="scientific">Cylicocyclus nassatus</name>
    <name type="common">Nematode worm</name>
    <dbReference type="NCBI Taxonomy" id="53992"/>
    <lineage>
        <taxon>Eukaryota</taxon>
        <taxon>Metazoa</taxon>
        <taxon>Ecdysozoa</taxon>
        <taxon>Nematoda</taxon>
        <taxon>Chromadorea</taxon>
        <taxon>Rhabditida</taxon>
        <taxon>Rhabditina</taxon>
        <taxon>Rhabditomorpha</taxon>
        <taxon>Strongyloidea</taxon>
        <taxon>Strongylidae</taxon>
        <taxon>Cylicocyclus</taxon>
    </lineage>
</organism>
<feature type="region of interest" description="Disordered" evidence="1">
    <location>
        <begin position="236"/>
        <end position="255"/>
    </location>
</feature>
<reference evidence="2" key="1">
    <citation type="submission" date="2023-07" db="EMBL/GenBank/DDBJ databases">
        <authorList>
            <consortium name="CYATHOMIX"/>
        </authorList>
    </citation>
    <scope>NUCLEOTIDE SEQUENCE</scope>
    <source>
        <strain evidence="2">N/A</strain>
    </source>
</reference>
<dbReference type="Gene3D" id="1.25.40.10">
    <property type="entry name" value="Tetratricopeptide repeat domain"/>
    <property type="match status" value="1"/>
</dbReference>
<evidence type="ECO:0000256" key="1">
    <source>
        <dbReference type="SAM" id="MobiDB-lite"/>
    </source>
</evidence>
<dbReference type="PANTHER" id="PTHR16797:SF4">
    <property type="entry name" value="40-KDA HUNTINGTIN-ASSOCIATED PROTEIN"/>
    <property type="match status" value="1"/>
</dbReference>
<gene>
    <name evidence="2" type="ORF">CYNAS_LOCUS21936</name>
</gene>
<keyword evidence="3" id="KW-1185">Reference proteome</keyword>
<dbReference type="SUPFAM" id="SSF48452">
    <property type="entry name" value="TPR-like"/>
    <property type="match status" value="1"/>
</dbReference>
<evidence type="ECO:0000313" key="2">
    <source>
        <dbReference type="EMBL" id="CAJ0609953.1"/>
    </source>
</evidence>
<evidence type="ECO:0000313" key="3">
    <source>
        <dbReference type="Proteomes" id="UP001176961"/>
    </source>
</evidence>
<sequence length="329" mass="37596">MAVSTSSWKELRSVLDSDKKLLKKPNLPLMANQLNSLSLRMQDEELPRHAAVCHVEQAHLYQKMGNPNEERKQYATAAGLLNSTIRSDMMNRSRVYSSSPSEMADAYSKSIKIAMDMKAFRIAGLTSLEAAKALVGCNHYDMAEEHAQRAVRLLEGEFYTYTRAVYLLAEIHFHLSEWEHLLADIDDLWMNVMKTRPKSVAGRRILKDLEVMTVLILQKSQVTPSGRHKLLKELYETRKTDEPQKKTTKPPVPDDSSLPIQEFIVFKKFLHLASTGNLREARGLMFEKGYMSTAATPVKTIRPKFSFLSPLGIQVLQRFLDENPDDYEY</sequence>
<proteinExistence type="predicted"/>
<dbReference type="GO" id="GO:0099518">
    <property type="term" value="P:vesicle cytoskeletal trafficking"/>
    <property type="evidence" value="ECO:0007669"/>
    <property type="project" value="TreeGrafter"/>
</dbReference>
<accession>A0AA36HHD7</accession>
<dbReference type="AlphaFoldDB" id="A0AA36HHD7"/>
<name>A0AA36HHD7_CYLNA</name>
<dbReference type="InterPro" id="IPR039494">
    <property type="entry name" value="F8A"/>
</dbReference>
<protein>
    <submittedName>
        <fullName evidence="2">Uncharacterized protein</fullName>
    </submittedName>
</protein>
<dbReference type="PANTHER" id="PTHR16797">
    <property type="entry name" value="FACTOR VIII-ASSOCIATED GENE 1"/>
    <property type="match status" value="1"/>
</dbReference>
<dbReference type="InterPro" id="IPR011990">
    <property type="entry name" value="TPR-like_helical_dom_sf"/>
</dbReference>